<dbReference type="Gene3D" id="1.10.443.10">
    <property type="entry name" value="Intergrase catalytic core"/>
    <property type="match status" value="1"/>
</dbReference>
<evidence type="ECO:0000259" key="5">
    <source>
        <dbReference type="PROSITE" id="PS51898"/>
    </source>
</evidence>
<dbReference type="Gene3D" id="1.10.150.130">
    <property type="match status" value="1"/>
</dbReference>
<dbReference type="PROSITE" id="PS51900">
    <property type="entry name" value="CB"/>
    <property type="match status" value="1"/>
</dbReference>
<evidence type="ECO:0000313" key="7">
    <source>
        <dbReference type="EMBL" id="RNB47398.1"/>
    </source>
</evidence>
<evidence type="ECO:0000256" key="3">
    <source>
        <dbReference type="ARBA" id="ARBA00023172"/>
    </source>
</evidence>
<reference evidence="7 8" key="1">
    <citation type="submission" date="2018-10" db="EMBL/GenBank/DDBJ databases">
        <title>Isolation, diversity and antibacterial activity of antinobacteria from the wheat rhizosphere soil.</title>
        <authorList>
            <person name="Sun T."/>
        </authorList>
    </citation>
    <scope>NUCLEOTIDE SEQUENCE [LARGE SCALE GENOMIC DNA]</scope>
    <source>
        <strain evidence="7 8">SJ-23</strain>
    </source>
</reference>
<dbReference type="GO" id="GO:0006310">
    <property type="term" value="P:DNA recombination"/>
    <property type="evidence" value="ECO:0007669"/>
    <property type="project" value="UniProtKB-KW"/>
</dbReference>
<protein>
    <submittedName>
        <fullName evidence="7">Site-specific integrase</fullName>
    </submittedName>
</protein>
<dbReference type="InterPro" id="IPR013762">
    <property type="entry name" value="Integrase-like_cat_sf"/>
</dbReference>
<keyword evidence="8" id="KW-1185">Reference proteome</keyword>
<keyword evidence="2 4" id="KW-0238">DNA-binding</keyword>
<evidence type="ECO:0000256" key="2">
    <source>
        <dbReference type="ARBA" id="ARBA00023125"/>
    </source>
</evidence>
<comment type="caution">
    <text evidence="7">The sequence shown here is derived from an EMBL/GenBank/DDBJ whole genome shotgun (WGS) entry which is preliminary data.</text>
</comment>
<organism evidence="7 8">
    <name type="scientific">Agromyces tardus</name>
    <dbReference type="NCBI Taxonomy" id="2583849"/>
    <lineage>
        <taxon>Bacteria</taxon>
        <taxon>Bacillati</taxon>
        <taxon>Actinomycetota</taxon>
        <taxon>Actinomycetes</taxon>
        <taxon>Micrococcales</taxon>
        <taxon>Microbacteriaceae</taxon>
        <taxon>Agromyces</taxon>
    </lineage>
</organism>
<dbReference type="GO" id="GO:0015074">
    <property type="term" value="P:DNA integration"/>
    <property type="evidence" value="ECO:0007669"/>
    <property type="project" value="InterPro"/>
</dbReference>
<evidence type="ECO:0000256" key="4">
    <source>
        <dbReference type="PROSITE-ProRule" id="PRU01248"/>
    </source>
</evidence>
<keyword evidence="3" id="KW-0233">DNA recombination</keyword>
<dbReference type="CDD" id="cd01189">
    <property type="entry name" value="INT_ICEBs1_C_like"/>
    <property type="match status" value="1"/>
</dbReference>
<evidence type="ECO:0000259" key="6">
    <source>
        <dbReference type="PROSITE" id="PS51900"/>
    </source>
</evidence>
<dbReference type="RefSeq" id="WP_122937337.1">
    <property type="nucleotide sequence ID" value="NZ_JBHSNT010000098.1"/>
</dbReference>
<dbReference type="EMBL" id="RHHB01000025">
    <property type="protein sequence ID" value="RNB47398.1"/>
    <property type="molecule type" value="Genomic_DNA"/>
</dbReference>
<comment type="similarity">
    <text evidence="1">Belongs to the 'phage' integrase family.</text>
</comment>
<name>A0A3M8A8B3_9MICO</name>
<dbReference type="InterPro" id="IPR011010">
    <property type="entry name" value="DNA_brk_join_enz"/>
</dbReference>
<dbReference type="Pfam" id="PF00589">
    <property type="entry name" value="Phage_integrase"/>
    <property type="match status" value="1"/>
</dbReference>
<dbReference type="OrthoDB" id="1822491at2"/>
<sequence length="389" mass="42453">MGSVHSYESAAGRRYRVAYRKPDRSQGQKRGFTTKRDAELFLAQVEVSKARGEFIDANAARATIGQLGAEWLATQTHLKPSSLRPVEIAWRVHVEPVWGDRGIGSVRHSEVQAWVSKLGTRKSATTVLRAYGVLAGILDVAVKDRRLASNPARGVNLPRKGKRARVYLTHDQVERLAAASGEHATIVHTLAYTGLRWGEVTALRVRHVDALRQRLQVAENAVAVGREIHVGTPKSHEERSVPFPPFLAEPIARACEGKERDELVFAGPYGEHLRRPNTSENTTSWFLRALTAAGLERMTIHDLRHTAASLAISAGANVKAVQRMLGHASAAMTLDVYADLFDDDLTAVSTALDEARTAAIVAKPLSREATRGGEVVELPRKSGGVVVKS</sequence>
<dbReference type="Proteomes" id="UP000275048">
    <property type="component" value="Unassembled WGS sequence"/>
</dbReference>
<dbReference type="PANTHER" id="PTHR30349:SF64">
    <property type="entry name" value="PROPHAGE INTEGRASE INTD-RELATED"/>
    <property type="match status" value="1"/>
</dbReference>
<accession>A0A3M8A8B3</accession>
<dbReference type="SUPFAM" id="SSF56349">
    <property type="entry name" value="DNA breaking-rejoining enzymes"/>
    <property type="match status" value="1"/>
</dbReference>
<dbReference type="InterPro" id="IPR010998">
    <property type="entry name" value="Integrase_recombinase_N"/>
</dbReference>
<feature type="domain" description="Core-binding (CB)" evidence="6">
    <location>
        <begin position="62"/>
        <end position="142"/>
    </location>
</feature>
<dbReference type="AlphaFoldDB" id="A0A3M8A8B3"/>
<gene>
    <name evidence="7" type="ORF">EDM22_12265</name>
</gene>
<dbReference type="PANTHER" id="PTHR30349">
    <property type="entry name" value="PHAGE INTEGRASE-RELATED"/>
    <property type="match status" value="1"/>
</dbReference>
<dbReference type="PROSITE" id="PS51898">
    <property type="entry name" value="TYR_RECOMBINASE"/>
    <property type="match status" value="1"/>
</dbReference>
<evidence type="ECO:0000256" key="1">
    <source>
        <dbReference type="ARBA" id="ARBA00008857"/>
    </source>
</evidence>
<feature type="domain" description="Tyr recombinase" evidence="5">
    <location>
        <begin position="163"/>
        <end position="350"/>
    </location>
</feature>
<evidence type="ECO:0000313" key="8">
    <source>
        <dbReference type="Proteomes" id="UP000275048"/>
    </source>
</evidence>
<dbReference type="InterPro" id="IPR050090">
    <property type="entry name" value="Tyrosine_recombinase_XerCD"/>
</dbReference>
<proteinExistence type="inferred from homology"/>
<dbReference type="InterPro" id="IPR002104">
    <property type="entry name" value="Integrase_catalytic"/>
</dbReference>
<dbReference type="InterPro" id="IPR044068">
    <property type="entry name" value="CB"/>
</dbReference>
<dbReference type="GO" id="GO:0003677">
    <property type="term" value="F:DNA binding"/>
    <property type="evidence" value="ECO:0007669"/>
    <property type="project" value="UniProtKB-UniRule"/>
</dbReference>